<dbReference type="GO" id="GO:0044611">
    <property type="term" value="C:nuclear pore inner ring"/>
    <property type="evidence" value="ECO:0007669"/>
    <property type="project" value="TreeGrafter"/>
</dbReference>
<dbReference type="STRING" id="763407.A0A167KVI5"/>
<evidence type="ECO:0000256" key="5">
    <source>
        <dbReference type="SAM" id="MobiDB-lite"/>
    </source>
</evidence>
<organism evidence="6 7">
    <name type="scientific">Phycomyces blakesleeanus (strain ATCC 8743b / DSM 1359 / FGSC 10004 / NBRC 33097 / NRRL 1555)</name>
    <dbReference type="NCBI Taxonomy" id="763407"/>
    <lineage>
        <taxon>Eukaryota</taxon>
        <taxon>Fungi</taxon>
        <taxon>Fungi incertae sedis</taxon>
        <taxon>Mucoromycota</taxon>
        <taxon>Mucoromycotina</taxon>
        <taxon>Mucoromycetes</taxon>
        <taxon>Mucorales</taxon>
        <taxon>Phycomycetaceae</taxon>
        <taxon>Phycomyces</taxon>
    </lineage>
</organism>
<evidence type="ECO:0000313" key="7">
    <source>
        <dbReference type="Proteomes" id="UP000077315"/>
    </source>
</evidence>
<dbReference type="GO" id="GO:0006999">
    <property type="term" value="P:nuclear pore organization"/>
    <property type="evidence" value="ECO:0007669"/>
    <property type="project" value="TreeGrafter"/>
</dbReference>
<proteinExistence type="inferred from homology"/>
<feature type="compositionally biased region" description="Low complexity" evidence="5">
    <location>
        <begin position="232"/>
        <end position="248"/>
    </location>
</feature>
<dbReference type="VEuPathDB" id="FungiDB:PHYBLDRAFT_78679"/>
<gene>
    <name evidence="6" type="ORF">PHYBLDRAFT_78679</name>
</gene>
<name>A0A167KVI5_PHYB8</name>
<dbReference type="Pfam" id="PF11894">
    <property type="entry name" value="Nup192"/>
    <property type="match status" value="1"/>
</dbReference>
<reference evidence="7" key="1">
    <citation type="submission" date="2015-06" db="EMBL/GenBank/DDBJ databases">
        <title>Expansion of signal transduction pathways in fungi by whole-genome duplication.</title>
        <authorList>
            <consortium name="DOE Joint Genome Institute"/>
            <person name="Corrochano L.M."/>
            <person name="Kuo A."/>
            <person name="Marcet-Houben M."/>
            <person name="Polaino S."/>
            <person name="Salamov A."/>
            <person name="Villalobos J.M."/>
            <person name="Alvarez M.I."/>
            <person name="Avalos J."/>
            <person name="Benito E.P."/>
            <person name="Benoit I."/>
            <person name="Burger G."/>
            <person name="Camino L.P."/>
            <person name="Canovas D."/>
            <person name="Cerda-Olmedo E."/>
            <person name="Cheng J.-F."/>
            <person name="Dominguez A."/>
            <person name="Elias M."/>
            <person name="Eslava A.P."/>
            <person name="Glaser F."/>
            <person name="Grimwood J."/>
            <person name="Gutierrez G."/>
            <person name="Heitman J."/>
            <person name="Henrissat B."/>
            <person name="Iturriaga E.A."/>
            <person name="Lang B.F."/>
            <person name="Lavin J.L."/>
            <person name="Lee S."/>
            <person name="Li W."/>
            <person name="Lindquist E."/>
            <person name="Lopez-Garcia S."/>
            <person name="Luque E.M."/>
            <person name="Marcos A.T."/>
            <person name="Martin J."/>
            <person name="McCluskey K."/>
            <person name="Medina H.R."/>
            <person name="Miralles-Duran A."/>
            <person name="Miyazaki A."/>
            <person name="Munoz-Torres E."/>
            <person name="Oguiza J.A."/>
            <person name="Ohm R."/>
            <person name="Olmedo M."/>
            <person name="Orejas M."/>
            <person name="Ortiz-Castellanos L."/>
            <person name="Pisabarro A.G."/>
            <person name="Rodriguez-Romero J."/>
            <person name="Ruiz-Herrera J."/>
            <person name="Ruiz-Vazquez R."/>
            <person name="Sanz C."/>
            <person name="Schackwitz W."/>
            <person name="Schmutz J."/>
            <person name="Shahriari M."/>
            <person name="Shelest E."/>
            <person name="Silva-Franco F."/>
            <person name="Soanes D."/>
            <person name="Syed K."/>
            <person name="Tagua V.G."/>
            <person name="Talbot N.J."/>
            <person name="Thon M."/>
            <person name="De vries R.P."/>
            <person name="Wiebenga A."/>
            <person name="Yadav J.S."/>
            <person name="Braun E.L."/>
            <person name="Baker S."/>
            <person name="Garre V."/>
            <person name="Horwitz B."/>
            <person name="Torres-Martinez S."/>
            <person name="Idnurm A."/>
            <person name="Herrera-Estrella A."/>
            <person name="Gabaldon T."/>
            <person name="Grigoriev I.V."/>
        </authorList>
    </citation>
    <scope>NUCLEOTIDE SEQUENCE [LARGE SCALE GENOMIC DNA]</scope>
    <source>
        <strain evidence="7">NRRL 1555(-)</strain>
    </source>
</reference>
<dbReference type="RefSeq" id="XP_018287029.1">
    <property type="nucleotide sequence ID" value="XM_018443380.1"/>
</dbReference>
<feature type="region of interest" description="Disordered" evidence="5">
    <location>
        <begin position="489"/>
        <end position="508"/>
    </location>
</feature>
<protein>
    <submittedName>
        <fullName evidence="6">Uncharacterized protein</fullName>
    </submittedName>
</protein>
<dbReference type="FunCoup" id="A0A167KVI5">
    <property type="interactions" value="531"/>
</dbReference>
<sequence>MIQPKQELPTWKEEAKDLHTYICEARTPNSTIAPSQLRIHLRLNKPILLRLLDNYPKNNDHRSLLQTGKTYINGIENKVNEAFAKDAIFLSDHLDMNEFEASSLLMKGINEAFSSETLALEAALVIYYNEREYLLTCLDVILRSAKDASVKDSIRLVFQQFATELAEESIPLNQQNNSPKASLIAKILGTSKKITENINELSKPTPAPAPAPAPAPNPAPANTSTQFTGFMTKPTTQPTAQQQQQPQPETKLTENLKKLGKEHLAEEQIYLVQILYHIGSLFWIKTGDLSSMIEALKQSHLLNATTPYLTLAIISAMSTVKYIDAQNGIYSADSIKKITALINDNTWKVVTLKQTVFFRWALLLTYIAKKHPEISSAGGITEAERETIFENAISENVFEFMSDYLLYFQQKTLTTDVERKTVTDMGLKENDMIVDGLRIDPSDYTKFSADIWPEFQLFIIYDLELLVLDFIELVPNILPKIRIREEDKASTNTTNLSERSSSKSEEKERKPSDLEMFFKLLASVYRNRTGAGIRFWSHERSCFHSFLRWATDLRVPGTVRAVYEFLGTIASGEDCAESAFNFLEQGTNRTHLTSSSLFSWGKLFAAFHFYIPLLQKNTRSNPQYFPPEEEELLITFLYLLRQVVQYSQNARSVLWNDPIMRVFDCLVEMLSCPTSIMLRASLYHTLAAFCSPWGGGGDGNGKRIAVQVWNVIEESNFPSQNKQQTMTETVTSYGTHVNIMNVPKNTQTHYIHQYPTYLLKALEQEKKNEKCTETLAILDLLASMIHTQTRQEALSNGFTPNTPSVPSDLGQGTRTPGAGPYISLIIDNVFLELDKRTNLTKERQWELTEACLKILENSVISFDVQPILSFPVDELIAYVKEHTKPFLEIRNIANQSHEIEILKKVVLIYMTHPGYEVIIRILTSTSLTSALFKIVQSVGENTKNKQAMRCVMRCLRIFNQIMEIQNVFVSLLVPCINALSTKLPNGNYKISDFIFMPFPSFTSLSKSMLYHPKIISEIALLINCTEEEEICLLSIRILRALSRESSYNDLEKRNVKCNTLNKDMGGIGTQLALLLKESPDAESILYAFSDQLKVDQPEVTSAEDYEYDINNIPFWQATVEPEDSYRSADTFEPQAYSSTRINIMDMFIENTIHGKPVPSVAHFLLGYYVFQPSTQNKVQAIGHQDARLVCLQAILDMMQGSLSSQDDTNINSSFVTAPSTSFEITHPLIAEKCHRIIYQLCAKKTISLPILNYLRNRDNHIYSQLKALPARIEVNANVATPVFPGLIVCSDGSKVLTDFCTLRAQLHGRAWLLKLVALDIHMAVGTKKKSSIQPLLDLLFDQEKIASNSGEYSNSFFSSRTAEIHQSLPRLVETFCSLDFTWIDALDREPPKPSVYLSQFDPKQFEFTTEEGYVLYDIRAAYRHFRRIIQHKLTPQAGLAELEAETTDRLGRLMSENHRREITHAKMHCLRAWRQVIQVVLLECFDEFSLAARKKITYTLLNNLLERIRKPAGLDQDVLENLCDIVLTLLIRSGQDNDTSGWVGLTPDSPLSDTHIRSLYQEMLQHIKIQPTTKEVQKEDTEKIALPQLSFLIHSTIN</sequence>
<accession>A0A167KVI5</accession>
<dbReference type="GO" id="GO:0017056">
    <property type="term" value="F:structural constituent of nuclear pore"/>
    <property type="evidence" value="ECO:0007669"/>
    <property type="project" value="TreeGrafter"/>
</dbReference>
<dbReference type="PANTHER" id="PTHR31344">
    <property type="entry name" value="NUCLEAR PORE COMPLEX PROTEIN NUP205"/>
    <property type="match status" value="1"/>
</dbReference>
<keyword evidence="4" id="KW-0539">Nucleus</keyword>
<dbReference type="EMBL" id="KV440993">
    <property type="protein sequence ID" value="OAD68989.1"/>
    <property type="molecule type" value="Genomic_DNA"/>
</dbReference>
<dbReference type="PANTHER" id="PTHR31344:SF0">
    <property type="entry name" value="NUCLEAR PORE COMPLEX PROTEIN NUP205"/>
    <property type="match status" value="1"/>
</dbReference>
<feature type="region of interest" description="Disordered" evidence="5">
    <location>
        <begin position="200"/>
        <end position="250"/>
    </location>
</feature>
<dbReference type="InterPro" id="IPR021827">
    <property type="entry name" value="Nup186/Nup192/Nup205"/>
</dbReference>
<comment type="similarity">
    <text evidence="2">Belongs to the NUP186/NUP192/NUP205 family.</text>
</comment>
<dbReference type="GeneID" id="29004285"/>
<keyword evidence="3" id="KW-0813">Transport</keyword>
<dbReference type="OrthoDB" id="2019644at2759"/>
<feature type="compositionally biased region" description="Pro residues" evidence="5">
    <location>
        <begin position="205"/>
        <end position="219"/>
    </location>
</feature>
<comment type="subcellular location">
    <subcellularLocation>
        <location evidence="1">Nucleus</location>
    </subcellularLocation>
</comment>
<dbReference type="Proteomes" id="UP000077315">
    <property type="component" value="Unassembled WGS sequence"/>
</dbReference>
<evidence type="ECO:0000256" key="4">
    <source>
        <dbReference type="ARBA" id="ARBA00023242"/>
    </source>
</evidence>
<evidence type="ECO:0000256" key="1">
    <source>
        <dbReference type="ARBA" id="ARBA00004123"/>
    </source>
</evidence>
<evidence type="ECO:0000256" key="3">
    <source>
        <dbReference type="ARBA" id="ARBA00022448"/>
    </source>
</evidence>
<keyword evidence="7" id="KW-1185">Reference proteome</keyword>
<evidence type="ECO:0000256" key="2">
    <source>
        <dbReference type="ARBA" id="ARBA00005892"/>
    </source>
</evidence>
<dbReference type="InParanoid" id="A0A167KVI5"/>
<evidence type="ECO:0000313" key="6">
    <source>
        <dbReference type="EMBL" id="OAD68989.1"/>
    </source>
</evidence>